<dbReference type="PANTHER" id="PTHR31302:SF31">
    <property type="entry name" value="PHOSPHODIESTERASE YAEI"/>
    <property type="match status" value="1"/>
</dbReference>
<keyword evidence="2" id="KW-0378">Hydrolase</keyword>
<evidence type="ECO:0000259" key="3">
    <source>
        <dbReference type="Pfam" id="PF00149"/>
    </source>
</evidence>
<reference evidence="4" key="2">
    <citation type="journal article" date="2021" name="PeerJ">
        <title>Extensive microbial diversity within the chicken gut microbiome revealed by metagenomics and culture.</title>
        <authorList>
            <person name="Gilroy R."/>
            <person name="Ravi A."/>
            <person name="Getino M."/>
            <person name="Pursley I."/>
            <person name="Horton D.L."/>
            <person name="Alikhan N.F."/>
            <person name="Baker D."/>
            <person name="Gharbi K."/>
            <person name="Hall N."/>
            <person name="Watson M."/>
            <person name="Adriaenssens E.M."/>
            <person name="Foster-Nyarko E."/>
            <person name="Jarju S."/>
            <person name="Secka A."/>
            <person name="Antonio M."/>
            <person name="Oren A."/>
            <person name="Chaudhuri R.R."/>
            <person name="La Ragione R."/>
            <person name="Hildebrand F."/>
            <person name="Pallen M.J."/>
        </authorList>
    </citation>
    <scope>NUCLEOTIDE SEQUENCE</scope>
    <source>
        <strain evidence="4">ChiHcec3-11533</strain>
    </source>
</reference>
<dbReference type="Pfam" id="PF00149">
    <property type="entry name" value="Metallophos"/>
    <property type="match status" value="1"/>
</dbReference>
<dbReference type="InterPro" id="IPR051158">
    <property type="entry name" value="Metallophosphoesterase_sf"/>
</dbReference>
<name>A0A9D1IBB3_9FIRM</name>
<dbReference type="EMBL" id="DVMU01000086">
    <property type="protein sequence ID" value="HIU33681.1"/>
    <property type="molecule type" value="Genomic_DNA"/>
</dbReference>
<proteinExistence type="predicted"/>
<sequence>MKRGLFCKPQRYLSFRSDGAVQIKTVIVPDAPGFLRGRAFAFLTDVHLRPSFSQAAFLRVLDALDALCPDILLLGGDYGEGAVQQRRFFEAIQEREYPLGIFGAIGNNDREALSCGELRELAAHGGVRLLINESVCLRIGSGNLKIAGIDEYKYGNPDARGLFGDAVHSEFLRSQGGEFRVLLSHHPKIPEYAGTPAADLQFSGHTHGGQFNFFGITPYTLGYNHGLWDLVSGDRVFGYTRLLVSNGIGMSVLPLRIGARPQILHVKFA</sequence>
<dbReference type="PANTHER" id="PTHR31302">
    <property type="entry name" value="TRANSMEMBRANE PROTEIN WITH METALLOPHOSPHOESTERASE DOMAIN-RELATED"/>
    <property type="match status" value="1"/>
</dbReference>
<dbReference type="SUPFAM" id="SSF56300">
    <property type="entry name" value="Metallo-dependent phosphatases"/>
    <property type="match status" value="1"/>
</dbReference>
<comment type="caution">
    <text evidence="4">The sequence shown here is derived from an EMBL/GenBank/DDBJ whole genome shotgun (WGS) entry which is preliminary data.</text>
</comment>
<dbReference type="Gene3D" id="3.60.21.10">
    <property type="match status" value="1"/>
</dbReference>
<dbReference type="GO" id="GO:0046872">
    <property type="term" value="F:metal ion binding"/>
    <property type="evidence" value="ECO:0007669"/>
    <property type="project" value="UniProtKB-KW"/>
</dbReference>
<dbReference type="GO" id="GO:0009245">
    <property type="term" value="P:lipid A biosynthetic process"/>
    <property type="evidence" value="ECO:0007669"/>
    <property type="project" value="TreeGrafter"/>
</dbReference>
<evidence type="ECO:0000313" key="5">
    <source>
        <dbReference type="Proteomes" id="UP000824072"/>
    </source>
</evidence>
<dbReference type="GO" id="GO:0016020">
    <property type="term" value="C:membrane"/>
    <property type="evidence" value="ECO:0007669"/>
    <property type="project" value="GOC"/>
</dbReference>
<evidence type="ECO:0000313" key="4">
    <source>
        <dbReference type="EMBL" id="HIU33681.1"/>
    </source>
</evidence>
<dbReference type="Proteomes" id="UP000824072">
    <property type="component" value="Unassembled WGS sequence"/>
</dbReference>
<keyword evidence="1" id="KW-0479">Metal-binding</keyword>
<gene>
    <name evidence="4" type="ORF">IAB02_03885</name>
</gene>
<reference evidence="4" key="1">
    <citation type="submission" date="2020-10" db="EMBL/GenBank/DDBJ databases">
        <authorList>
            <person name="Gilroy R."/>
        </authorList>
    </citation>
    <scope>NUCLEOTIDE SEQUENCE</scope>
    <source>
        <strain evidence="4">ChiHcec3-11533</strain>
    </source>
</reference>
<dbReference type="InterPro" id="IPR004843">
    <property type="entry name" value="Calcineurin-like_PHP"/>
</dbReference>
<accession>A0A9D1IBB3</accession>
<evidence type="ECO:0000256" key="1">
    <source>
        <dbReference type="ARBA" id="ARBA00022723"/>
    </source>
</evidence>
<dbReference type="AlphaFoldDB" id="A0A9D1IBB3"/>
<protein>
    <submittedName>
        <fullName evidence="4">Metallophosphoesterase</fullName>
    </submittedName>
</protein>
<evidence type="ECO:0000256" key="2">
    <source>
        <dbReference type="ARBA" id="ARBA00022801"/>
    </source>
</evidence>
<dbReference type="GO" id="GO:0008758">
    <property type="term" value="F:UDP-2,3-diacylglucosamine hydrolase activity"/>
    <property type="evidence" value="ECO:0007669"/>
    <property type="project" value="TreeGrafter"/>
</dbReference>
<dbReference type="InterPro" id="IPR029052">
    <property type="entry name" value="Metallo-depent_PP-like"/>
</dbReference>
<organism evidence="4 5">
    <name type="scientific">Candidatus Pullichristensenella excrementigallinarum</name>
    <dbReference type="NCBI Taxonomy" id="2840907"/>
    <lineage>
        <taxon>Bacteria</taxon>
        <taxon>Bacillati</taxon>
        <taxon>Bacillota</taxon>
        <taxon>Clostridia</taxon>
        <taxon>Candidatus Pullichristensenella</taxon>
    </lineage>
</organism>
<feature type="domain" description="Calcineurin-like phosphoesterase" evidence="3">
    <location>
        <begin position="40"/>
        <end position="208"/>
    </location>
</feature>